<dbReference type="Pfam" id="PF09346">
    <property type="entry name" value="SMI1_KNR4"/>
    <property type="match status" value="1"/>
</dbReference>
<dbReference type="AlphaFoldDB" id="A0A7S9DVB7"/>
<sequence length="113" mass="12830">MSRKVRPYHNDVPEELDFYLGEGFWGINSIAGISSDKSNSEGILYTAQAAFEWGVEKQIIALEGDGHTWIALDFREKKDDPTVIFIETEKLSSFQIARSFDDFLNKIVPLIDS</sequence>
<gene>
    <name evidence="2" type="ORF">IT774_10165</name>
</gene>
<proteinExistence type="predicted"/>
<dbReference type="RefSeq" id="WP_195809694.1">
    <property type="nucleotide sequence ID" value="NZ_CP064795.1"/>
</dbReference>
<keyword evidence="3" id="KW-1185">Reference proteome</keyword>
<protein>
    <submittedName>
        <fullName evidence="2">SMI1/KNR4 family protein</fullName>
    </submittedName>
</protein>
<evidence type="ECO:0000313" key="2">
    <source>
        <dbReference type="EMBL" id="QPG04601.1"/>
    </source>
</evidence>
<dbReference type="EMBL" id="CP064795">
    <property type="protein sequence ID" value="QPG04601.1"/>
    <property type="molecule type" value="Genomic_DNA"/>
</dbReference>
<accession>A0A7S9DVB7</accession>
<dbReference type="KEGG" id="smaa:IT774_10165"/>
<dbReference type="SUPFAM" id="SSF160631">
    <property type="entry name" value="SMI1/KNR4-like"/>
    <property type="match status" value="1"/>
</dbReference>
<reference evidence="2 3" key="1">
    <citation type="submission" date="2020-11" db="EMBL/GenBank/DDBJ databases">
        <title>Complete genome sequence for Salinimonas sp. strain G2-b.</title>
        <authorList>
            <person name="Park S.-J."/>
        </authorList>
    </citation>
    <scope>NUCLEOTIDE SEQUENCE [LARGE SCALE GENOMIC DNA]</scope>
    <source>
        <strain evidence="2 3">G2-b</strain>
    </source>
</reference>
<dbReference type="InterPro" id="IPR018958">
    <property type="entry name" value="Knr4/Smi1-like_dom"/>
</dbReference>
<organism evidence="2 3">
    <name type="scientific">Salinimonas marina</name>
    <dbReference type="NCBI Taxonomy" id="2785918"/>
    <lineage>
        <taxon>Bacteria</taxon>
        <taxon>Pseudomonadati</taxon>
        <taxon>Pseudomonadota</taxon>
        <taxon>Gammaproteobacteria</taxon>
        <taxon>Alteromonadales</taxon>
        <taxon>Alteromonadaceae</taxon>
        <taxon>Alteromonas/Salinimonas group</taxon>
        <taxon>Salinimonas</taxon>
    </lineage>
</organism>
<dbReference type="InterPro" id="IPR037883">
    <property type="entry name" value="Knr4/Smi1-like_sf"/>
</dbReference>
<dbReference type="Proteomes" id="UP000595095">
    <property type="component" value="Chromosome"/>
</dbReference>
<feature type="domain" description="Knr4/Smi1-like" evidence="1">
    <location>
        <begin position="21"/>
        <end position="106"/>
    </location>
</feature>
<evidence type="ECO:0000313" key="3">
    <source>
        <dbReference type="Proteomes" id="UP000595095"/>
    </source>
</evidence>
<evidence type="ECO:0000259" key="1">
    <source>
        <dbReference type="Pfam" id="PF09346"/>
    </source>
</evidence>
<name>A0A7S9DVB7_9ALTE</name>
<dbReference type="Gene3D" id="3.40.1580.10">
    <property type="entry name" value="SMI1/KNR4-like"/>
    <property type="match status" value="1"/>
</dbReference>